<protein>
    <submittedName>
        <fullName evidence="1">Uncharacterized protein</fullName>
    </submittedName>
</protein>
<dbReference type="Proteomes" id="UP000708148">
    <property type="component" value="Unassembled WGS sequence"/>
</dbReference>
<keyword evidence="2" id="KW-1185">Reference proteome</keyword>
<name>A0A8S1J574_9CHLO</name>
<organism evidence="1 2">
    <name type="scientific">Ostreobium quekettii</name>
    <dbReference type="NCBI Taxonomy" id="121088"/>
    <lineage>
        <taxon>Eukaryota</taxon>
        <taxon>Viridiplantae</taxon>
        <taxon>Chlorophyta</taxon>
        <taxon>core chlorophytes</taxon>
        <taxon>Ulvophyceae</taxon>
        <taxon>TCBD clade</taxon>
        <taxon>Bryopsidales</taxon>
        <taxon>Ostreobineae</taxon>
        <taxon>Ostreobiaceae</taxon>
        <taxon>Ostreobium</taxon>
    </lineage>
</organism>
<evidence type="ECO:0000313" key="1">
    <source>
        <dbReference type="EMBL" id="CAD7702576.1"/>
    </source>
</evidence>
<reference evidence="1" key="1">
    <citation type="submission" date="2020-12" db="EMBL/GenBank/DDBJ databases">
        <authorList>
            <person name="Iha C."/>
        </authorList>
    </citation>
    <scope>NUCLEOTIDE SEQUENCE</scope>
</reference>
<proteinExistence type="predicted"/>
<sequence>MKPYEKRRHSVLEFITARLRAVPSVPFQRFEQKHGVFFAIDKSNTSAASVMIPTGQAMDVSPRCYINLCTHPCLEECCKSATPAGALTHGNNCKNIRWAWHEKSKHFLNYENVPLVNGFRLSPRNSPDNNTTFKTITRKIATSAHELVNVQ</sequence>
<gene>
    <name evidence="1" type="ORF">OSTQU699_LOCUS7933</name>
</gene>
<accession>A0A8S1J574</accession>
<dbReference type="AlphaFoldDB" id="A0A8S1J574"/>
<evidence type="ECO:0000313" key="2">
    <source>
        <dbReference type="Proteomes" id="UP000708148"/>
    </source>
</evidence>
<dbReference type="EMBL" id="CAJHUC010001876">
    <property type="protein sequence ID" value="CAD7702576.1"/>
    <property type="molecule type" value="Genomic_DNA"/>
</dbReference>
<comment type="caution">
    <text evidence="1">The sequence shown here is derived from an EMBL/GenBank/DDBJ whole genome shotgun (WGS) entry which is preliminary data.</text>
</comment>